<dbReference type="GO" id="GO:0005886">
    <property type="term" value="C:plasma membrane"/>
    <property type="evidence" value="ECO:0007669"/>
    <property type="project" value="InterPro"/>
</dbReference>
<keyword evidence="2" id="KW-0812">Transmembrane</keyword>
<dbReference type="PANTHER" id="PTHR36985:SF1">
    <property type="entry name" value="TRANSLOCATION AND ASSEMBLY MODULE SUBUNIT TAMB"/>
    <property type="match status" value="1"/>
</dbReference>
<evidence type="ECO:0000256" key="1">
    <source>
        <dbReference type="ARBA" id="ARBA00004167"/>
    </source>
</evidence>
<name>A0A8J6I002_9FIRM</name>
<accession>A0A8J6I002</accession>
<evidence type="ECO:0000313" key="7">
    <source>
        <dbReference type="Proteomes" id="UP000657177"/>
    </source>
</evidence>
<keyword evidence="4" id="KW-0472">Membrane</keyword>
<organism evidence="6 7">
    <name type="scientific">Capillibacterium thermochitinicola</name>
    <dbReference type="NCBI Taxonomy" id="2699427"/>
    <lineage>
        <taxon>Bacteria</taxon>
        <taxon>Bacillati</taxon>
        <taxon>Bacillota</taxon>
        <taxon>Capillibacterium</taxon>
    </lineage>
</organism>
<sequence>MRLRTGKIRFLYAFFLLFFGVVFIWGVKVFPSTALAGRIKHVVENEMSRFLSAEVQIKEVGLFFFSPELREVEIRTAGGKPVLTAAKIRVGLDWFKLVTTRSFNKGLRNLDLMTTTVWLWETLNLFRFDSSGGGGGVLPITIGLYDCRLIMEEPGRKWDWGNFAQLSGYVDLRGFPQIRATAEGKSTLDPEAAAVVELAYAVQRKQGKLKIKAEAASAPLWGEKIFRLLRYDRECRVVAGKVSSEVALLLQNGMVRLDEAQMAFADSRWELTALPYPLEDLNAELAVSSTGISVQNFKGKYHDGRISLKGNLETTSLDLDVNLYATGLDPADWATVIPQLKTVGLAGLVDLNLQIGGKLNAPELTGEVRMTDGRLAIAGSSAALDELRLLARLAGDEFHLSYLQGRIGGAPFFLHGRVFNFSDPALDLKGEIKDFPLDILAFEEFPLTGGGVDATFQVRGRLAAPEIKGDLTGRHLQVAGTSVPSLKLSGVYHWAKDHLQINRLTVQALGGQAVIRGELAQLTSAPILQLDVQAQQVALHQLPSSLWGEKIPALTGTADLDLILNGQLSRLVGEAELVVTAGSVDRFSYDQLQLVLRSDGDRLVVRAVLKENDGNLIATGSLQADTGDFRGDLLLHGFKPDDRLLPHPFAVFNGDINGLLQVEGNWTDGRRIQGEGWLEIYDLTYNGQELGVLKLKGKAENGRLSLSDSFLLTPAGEIKLTGLVEWQDQPFYALDANGEDLSLEDLGSLFPDFSLATLAGLTDLRLKITGWEDPLISGEVTSAWLGLNGYYFGDGAVAFRWQEGELSLDRLLLGSAAVGLQGQGKIGADRQLDLDVAVRNFPLVALDKLFGDYLQNPELLKKISGTLTGQGKLQGTIEEPVFAGELSVTKPVFAGFALDWLGGELSWFDRRLSCERLRLRRGEEEVTVYGQVDWTNGAPYLDLGLKMEKAGLADLLLVVGRAPNLRLDADLTGYLRLFGPLAQPQIRLITQIENGELNGYTPLSGELDLQIHDSKVTVNRLLLDDGSGELFASIVYTPGVQLDINARTKDFSLKPLVALTGRADLPTEGRFDLEMMVTTTDDGMQGEFEAFLQDIVWGSIAVNSLGLCGRINDDLVFLEAQDLGTQRLSIQGSIPLNPEWFGGLQLPTAWPHRYSQIDLGLSAEKMEASVLNTFFTGTKFTGGTIDGLISLNGTWRKPYLVGQIEITGGRGTIAGLSQELKDLNGLLSFSSRGLELRGLSNREGSYLEGRLGRGRFRLGGRVMMDGLRLEGFALRLNGDNLLLSPSFFDGLVGGELTLAGPATQPTLQGKVAIRKARIELPEAKGNTVPFDLNLDLQCEALNDVYFRMYGMAYVPFNGRLHVGGTLRKPELNGELVSNRGWVNVLGDTFRIKSLRAEFRPDYKLYPYLELEATRFLAGTEISLSTAGWSGDLDSLVINPSSNPPMSREEILKLLNWPEKIEDGSLTFANLFQENINMVGDFFIGRVLDEFRSIMPIDFLTLEQDRQEGTFWMNMGKSISEDLYLSYSRNLTSLDEQVWNLEWKIVPNFSLLGDYSAAEGLRWQFQYNLRF</sequence>
<dbReference type="GO" id="GO:0009306">
    <property type="term" value="P:protein secretion"/>
    <property type="evidence" value="ECO:0007669"/>
    <property type="project" value="InterPro"/>
</dbReference>
<dbReference type="Pfam" id="PF04357">
    <property type="entry name" value="TamB"/>
    <property type="match status" value="1"/>
</dbReference>
<protein>
    <submittedName>
        <fullName evidence="6">Translocation/assembly module TamB domain-containing protein</fullName>
    </submittedName>
</protein>
<dbReference type="PANTHER" id="PTHR36985">
    <property type="entry name" value="TRANSLOCATION AND ASSEMBLY MODULE SUBUNIT TAMB"/>
    <property type="match status" value="1"/>
</dbReference>
<evidence type="ECO:0000256" key="4">
    <source>
        <dbReference type="ARBA" id="ARBA00023136"/>
    </source>
</evidence>
<reference evidence="6" key="1">
    <citation type="submission" date="2020-06" db="EMBL/GenBank/DDBJ databases">
        <title>Novel chitinolytic bacterium.</title>
        <authorList>
            <person name="Ungkulpasvich U."/>
            <person name="Kosugi A."/>
            <person name="Uke A."/>
        </authorList>
    </citation>
    <scope>NUCLEOTIDE SEQUENCE</scope>
    <source>
        <strain evidence="6">UUS1-1</strain>
    </source>
</reference>
<feature type="domain" description="Translocation and assembly module TamB C-terminal" evidence="5">
    <location>
        <begin position="1247"/>
        <end position="1570"/>
    </location>
</feature>
<comment type="subcellular location">
    <subcellularLocation>
        <location evidence="1">Membrane</location>
        <topology evidence="1">Single-pass membrane protein</topology>
    </subcellularLocation>
</comment>
<keyword evidence="7" id="KW-1185">Reference proteome</keyword>
<evidence type="ECO:0000256" key="3">
    <source>
        <dbReference type="ARBA" id="ARBA00022989"/>
    </source>
</evidence>
<evidence type="ECO:0000259" key="5">
    <source>
        <dbReference type="Pfam" id="PF04357"/>
    </source>
</evidence>
<keyword evidence="3" id="KW-1133">Transmembrane helix</keyword>
<dbReference type="Proteomes" id="UP000657177">
    <property type="component" value="Unassembled WGS sequence"/>
</dbReference>
<dbReference type="GO" id="GO:0097347">
    <property type="term" value="C:TAM protein secretion complex"/>
    <property type="evidence" value="ECO:0007669"/>
    <property type="project" value="TreeGrafter"/>
</dbReference>
<evidence type="ECO:0000256" key="2">
    <source>
        <dbReference type="ARBA" id="ARBA00022692"/>
    </source>
</evidence>
<comment type="caution">
    <text evidence="6">The sequence shown here is derived from an EMBL/GenBank/DDBJ whole genome shotgun (WGS) entry which is preliminary data.</text>
</comment>
<dbReference type="InterPro" id="IPR007452">
    <property type="entry name" value="TamB_C"/>
</dbReference>
<evidence type="ECO:0000313" key="6">
    <source>
        <dbReference type="EMBL" id="MBA2132458.1"/>
    </source>
</evidence>
<dbReference type="EMBL" id="JAAKDE010000004">
    <property type="protein sequence ID" value="MBA2132458.1"/>
    <property type="molecule type" value="Genomic_DNA"/>
</dbReference>
<dbReference type="RefSeq" id="WP_181338906.1">
    <property type="nucleotide sequence ID" value="NZ_JAAKDE010000004.1"/>
</dbReference>
<gene>
    <name evidence="6" type="ORF">G5B42_02715</name>
</gene>
<proteinExistence type="predicted"/>